<keyword evidence="1" id="KW-0547">Nucleotide-binding</keyword>
<comment type="function">
    <text evidence="1">Catalyzes the specific phosphorylation of 1,6-anhydro-N-acetylmuramic acid (anhMurNAc) with the simultaneous cleavage of the 1,6-anhydro ring, generating MurNAc-6-P. Is required for the utilization of anhMurNAc either imported from the medium or derived from its own cell wall murein, and thus plays a role in cell wall recycling.</text>
</comment>
<keyword evidence="1" id="KW-0119">Carbohydrate metabolism</keyword>
<evidence type="ECO:0000313" key="3">
    <source>
        <dbReference type="Proteomes" id="UP000198668"/>
    </source>
</evidence>
<dbReference type="AlphaFoldDB" id="A0A1I3AY20"/>
<organism evidence="2 3">
    <name type="scientific">Pisciglobus halotolerans</name>
    <dbReference type="NCBI Taxonomy" id="745365"/>
    <lineage>
        <taxon>Bacteria</taxon>
        <taxon>Bacillati</taxon>
        <taxon>Bacillota</taxon>
        <taxon>Bacilli</taxon>
        <taxon>Lactobacillales</taxon>
        <taxon>Carnobacteriaceae</taxon>
    </lineage>
</organism>
<dbReference type="PANTHER" id="PTHR30605">
    <property type="entry name" value="ANHYDRO-N-ACETYLMURAMIC ACID KINASE"/>
    <property type="match status" value="1"/>
</dbReference>
<keyword evidence="1" id="KW-0067">ATP-binding</keyword>
<dbReference type="GO" id="GO:0016773">
    <property type="term" value="F:phosphotransferase activity, alcohol group as acceptor"/>
    <property type="evidence" value="ECO:0007669"/>
    <property type="project" value="UniProtKB-UniRule"/>
</dbReference>
<dbReference type="RefSeq" id="WP_092090909.1">
    <property type="nucleotide sequence ID" value="NZ_FOQE01000002.1"/>
</dbReference>
<dbReference type="CDD" id="cd24050">
    <property type="entry name" value="ASKHA_NBD_ANMK"/>
    <property type="match status" value="1"/>
</dbReference>
<dbReference type="NCBIfam" id="NF007148">
    <property type="entry name" value="PRK09585.3-2"/>
    <property type="match status" value="1"/>
</dbReference>
<dbReference type="Proteomes" id="UP000198668">
    <property type="component" value="Unassembled WGS sequence"/>
</dbReference>
<dbReference type="EC" id="2.7.1.170" evidence="1"/>
<sequence length="378" mass="41851">MVFAVGLMSGTSLDGIDAALVEIEGTGTKTKVKLVEFITYPFTKKTIDKIKDVFSIKTSSVEKICSLNFELGYLFGNAVKEVCKKADFSIKDLNFVASHGQTIYHLPSPEKSQFASTLQIGESAIICEMTKTTVISDFRTRDMALNGQGAPIVPYSEFVLYQDTNRIRLLQNIGGIGNITIIPPNAKLENVVAFDTGPGNMIINALCEKFYEQKYDKDGQHAANGKVNENLLKEMMDHPFIRKKYPKTTGREEFGSEYTETLLEKWQDKIEPKDFVATATMFTAKSIVENAKPFIDDQTDFIIGGGGSYNKTLVRMIQKQIPNVLVKIQEEVGFSSEAKEAIAMVILGNQTLHHLPSNVPNATGADKPAILGKITYYD</sequence>
<dbReference type="GO" id="GO:0009254">
    <property type="term" value="P:peptidoglycan turnover"/>
    <property type="evidence" value="ECO:0007669"/>
    <property type="project" value="UniProtKB-UniRule"/>
</dbReference>
<proteinExistence type="inferred from homology"/>
<dbReference type="SUPFAM" id="SSF53067">
    <property type="entry name" value="Actin-like ATPase domain"/>
    <property type="match status" value="1"/>
</dbReference>
<keyword evidence="1 2" id="KW-0418">Kinase</keyword>
<comment type="pathway">
    <text evidence="1">Amino-sugar metabolism; 1,6-anhydro-N-acetylmuramate degradation.</text>
</comment>
<dbReference type="InterPro" id="IPR005338">
    <property type="entry name" value="Anhydro_N_Ac-Mur_kinase"/>
</dbReference>
<dbReference type="UniPathway" id="UPA00343"/>
<comment type="similarity">
    <text evidence="1">Belongs to the anhydro-N-acetylmuramic acid kinase family.</text>
</comment>
<protein>
    <recommendedName>
        <fullName evidence="1">Anhydro-N-acetylmuramic acid kinase</fullName>
        <ecNumber evidence="1">2.7.1.170</ecNumber>
    </recommendedName>
    <alternativeName>
        <fullName evidence="1">AnhMurNAc kinase</fullName>
    </alternativeName>
</protein>
<dbReference type="PANTHER" id="PTHR30605:SF0">
    <property type="entry name" value="ANHYDRO-N-ACETYLMURAMIC ACID KINASE"/>
    <property type="match status" value="1"/>
</dbReference>
<dbReference type="NCBIfam" id="NF007142">
    <property type="entry name" value="PRK09585.2-1"/>
    <property type="match status" value="1"/>
</dbReference>
<dbReference type="GO" id="GO:0005524">
    <property type="term" value="F:ATP binding"/>
    <property type="evidence" value="ECO:0007669"/>
    <property type="project" value="UniProtKB-UniRule"/>
</dbReference>
<dbReference type="UniPathway" id="UPA00544"/>
<comment type="pathway">
    <text evidence="1">Cell wall biogenesis; peptidoglycan recycling.</text>
</comment>
<feature type="binding site" evidence="1">
    <location>
        <begin position="10"/>
        <end position="17"/>
    </location>
    <ligand>
        <name>ATP</name>
        <dbReference type="ChEBI" id="CHEBI:30616"/>
    </ligand>
</feature>
<dbReference type="HAMAP" id="MF_01270">
    <property type="entry name" value="AnhMurNAc_kinase"/>
    <property type="match status" value="1"/>
</dbReference>
<dbReference type="EMBL" id="FOQE01000002">
    <property type="protein sequence ID" value="SFH54716.1"/>
    <property type="molecule type" value="Genomic_DNA"/>
</dbReference>
<dbReference type="InterPro" id="IPR043129">
    <property type="entry name" value="ATPase_NBD"/>
</dbReference>
<dbReference type="GO" id="GO:0006040">
    <property type="term" value="P:amino sugar metabolic process"/>
    <property type="evidence" value="ECO:0007669"/>
    <property type="project" value="InterPro"/>
</dbReference>
<gene>
    <name evidence="1" type="primary">anmK</name>
    <name evidence="2" type="ORF">SAMN04489868_10294</name>
</gene>
<dbReference type="Gene3D" id="3.30.420.40">
    <property type="match status" value="2"/>
</dbReference>
<dbReference type="GO" id="GO:0016301">
    <property type="term" value="F:kinase activity"/>
    <property type="evidence" value="ECO:0007669"/>
    <property type="project" value="UniProtKB-KW"/>
</dbReference>
<dbReference type="OrthoDB" id="9763949at2"/>
<comment type="catalytic activity">
    <reaction evidence="1">
        <text>1,6-anhydro-N-acetyl-beta-muramate + ATP + H2O = N-acetyl-D-muramate 6-phosphate + ADP + H(+)</text>
        <dbReference type="Rhea" id="RHEA:24952"/>
        <dbReference type="ChEBI" id="CHEBI:15377"/>
        <dbReference type="ChEBI" id="CHEBI:15378"/>
        <dbReference type="ChEBI" id="CHEBI:30616"/>
        <dbReference type="ChEBI" id="CHEBI:58690"/>
        <dbReference type="ChEBI" id="CHEBI:58722"/>
        <dbReference type="ChEBI" id="CHEBI:456216"/>
        <dbReference type="EC" id="2.7.1.170"/>
    </reaction>
</comment>
<keyword evidence="1" id="KW-0808">Transferase</keyword>
<reference evidence="2 3" key="1">
    <citation type="submission" date="2016-10" db="EMBL/GenBank/DDBJ databases">
        <authorList>
            <person name="de Groot N.N."/>
        </authorList>
    </citation>
    <scope>NUCLEOTIDE SEQUENCE [LARGE SCALE GENOMIC DNA]</scope>
    <source>
        <strain evidence="2 3">DSM 27630</strain>
    </source>
</reference>
<evidence type="ECO:0000256" key="1">
    <source>
        <dbReference type="HAMAP-Rule" id="MF_01270"/>
    </source>
</evidence>
<keyword evidence="3" id="KW-1185">Reference proteome</keyword>
<dbReference type="GO" id="GO:0097175">
    <property type="term" value="P:1,6-anhydro-N-acetyl-beta-muramic acid catabolic process"/>
    <property type="evidence" value="ECO:0007669"/>
    <property type="project" value="UniProtKB-UniRule"/>
</dbReference>
<accession>A0A1I3AY20</accession>
<dbReference type="Pfam" id="PF03702">
    <property type="entry name" value="AnmK"/>
    <property type="match status" value="1"/>
</dbReference>
<name>A0A1I3AY20_9LACT</name>
<evidence type="ECO:0000313" key="2">
    <source>
        <dbReference type="EMBL" id="SFH54716.1"/>
    </source>
</evidence>